<keyword evidence="3 11" id="KW-0489">Methyltransferase</keyword>
<name>A0A139I4L3_9PEZI</name>
<dbReference type="GO" id="GO:0003723">
    <property type="term" value="F:RNA binding"/>
    <property type="evidence" value="ECO:0007669"/>
    <property type="project" value="UniProtKB-UniRule"/>
</dbReference>
<keyword evidence="4 11" id="KW-0808">Transferase</keyword>
<keyword evidence="7" id="KW-0809">Transit peptide</keyword>
<dbReference type="SUPFAM" id="SSF53335">
    <property type="entry name" value="S-adenosyl-L-methionine-dependent methyltransferases"/>
    <property type="match status" value="1"/>
</dbReference>
<dbReference type="PANTHER" id="PTHR22808:SF3">
    <property type="entry name" value="5-METHYLCYTOSINE RRNA METHYLTRANSFERASE NSUN4"/>
    <property type="match status" value="1"/>
</dbReference>
<dbReference type="OrthoDB" id="427002at2759"/>
<organism evidence="14 15">
    <name type="scientific">Pseudocercospora musae</name>
    <dbReference type="NCBI Taxonomy" id="113226"/>
    <lineage>
        <taxon>Eukaryota</taxon>
        <taxon>Fungi</taxon>
        <taxon>Dikarya</taxon>
        <taxon>Ascomycota</taxon>
        <taxon>Pezizomycotina</taxon>
        <taxon>Dothideomycetes</taxon>
        <taxon>Dothideomycetidae</taxon>
        <taxon>Mycosphaerellales</taxon>
        <taxon>Mycosphaerellaceae</taxon>
        <taxon>Pseudocercospora</taxon>
    </lineage>
</organism>
<dbReference type="EMBL" id="LFZO01000318">
    <property type="protein sequence ID" value="KXT09644.1"/>
    <property type="molecule type" value="Genomic_DNA"/>
</dbReference>
<keyword evidence="2" id="KW-0698">rRNA processing</keyword>
<evidence type="ECO:0000256" key="12">
    <source>
        <dbReference type="SAM" id="MobiDB-lite"/>
    </source>
</evidence>
<evidence type="ECO:0000256" key="5">
    <source>
        <dbReference type="ARBA" id="ARBA00022691"/>
    </source>
</evidence>
<accession>A0A139I4L3</accession>
<evidence type="ECO:0000256" key="11">
    <source>
        <dbReference type="PROSITE-ProRule" id="PRU01023"/>
    </source>
</evidence>
<feature type="binding site" evidence="11">
    <location>
        <position position="226"/>
    </location>
    <ligand>
        <name>S-adenosyl-L-methionine</name>
        <dbReference type="ChEBI" id="CHEBI:59789"/>
    </ligand>
</feature>
<dbReference type="GO" id="GO:0031167">
    <property type="term" value="P:rRNA methylation"/>
    <property type="evidence" value="ECO:0007669"/>
    <property type="project" value="TreeGrafter"/>
</dbReference>
<gene>
    <name evidence="14" type="ORF">AC579_3128</name>
</gene>
<dbReference type="Gene3D" id="3.40.50.150">
    <property type="entry name" value="Vaccinia Virus protein VP39"/>
    <property type="match status" value="1"/>
</dbReference>
<proteinExistence type="inferred from homology"/>
<dbReference type="Proteomes" id="UP000073492">
    <property type="component" value="Unassembled WGS sequence"/>
</dbReference>
<reference evidence="14 15" key="1">
    <citation type="submission" date="2015-07" db="EMBL/GenBank/DDBJ databases">
        <title>Comparative genomics of the Sigatoka disease complex on banana suggests a link between parallel evolutionary changes in Pseudocercospora fijiensis and Pseudocercospora eumusae and increased virulence on the banana host.</title>
        <authorList>
            <person name="Chang T.-C."/>
            <person name="Salvucci A."/>
            <person name="Crous P.W."/>
            <person name="Stergiopoulos I."/>
        </authorList>
    </citation>
    <scope>NUCLEOTIDE SEQUENCE [LARGE SCALE GENOMIC DNA]</scope>
    <source>
        <strain evidence="14 15">CBS 116634</strain>
    </source>
</reference>
<evidence type="ECO:0000256" key="6">
    <source>
        <dbReference type="ARBA" id="ARBA00022884"/>
    </source>
</evidence>
<evidence type="ECO:0000256" key="3">
    <source>
        <dbReference type="ARBA" id="ARBA00022603"/>
    </source>
</evidence>
<dbReference type="PANTHER" id="PTHR22808">
    <property type="entry name" value="NCL1 YEAST -RELATED NOL1/NOP2/FMU SUN DOMAIN-CONTAINING"/>
    <property type="match status" value="1"/>
</dbReference>
<dbReference type="InterPro" id="IPR029063">
    <property type="entry name" value="SAM-dependent_MTases_sf"/>
</dbReference>
<feature type="binding site" evidence="11">
    <location>
        <position position="193"/>
    </location>
    <ligand>
        <name>S-adenosyl-L-methionine</name>
        <dbReference type="ChEBI" id="CHEBI:59789"/>
    </ligand>
</feature>
<comment type="caution">
    <text evidence="14">The sequence shown here is derived from an EMBL/GenBank/DDBJ whole genome shotgun (WGS) entry which is preliminary data.</text>
</comment>
<keyword evidence="15" id="KW-1185">Reference proteome</keyword>
<evidence type="ECO:0000256" key="2">
    <source>
        <dbReference type="ARBA" id="ARBA00022552"/>
    </source>
</evidence>
<dbReference type="Pfam" id="PF01189">
    <property type="entry name" value="Methyltr_RsmB-F"/>
    <property type="match status" value="1"/>
</dbReference>
<dbReference type="InterPro" id="IPR049560">
    <property type="entry name" value="MeTrfase_RsmB-F_NOP2_cat"/>
</dbReference>
<dbReference type="InterPro" id="IPR001678">
    <property type="entry name" value="MeTrfase_RsmB-F_NOP2_dom"/>
</dbReference>
<comment type="catalytic activity">
    <reaction evidence="10">
        <text>a cytidine in rRNA + S-adenosyl-L-methionine = a 5-methylcytidine in rRNA + S-adenosyl-L-homocysteine + H(+)</text>
        <dbReference type="Rhea" id="RHEA:61484"/>
        <dbReference type="Rhea" id="RHEA-COMP:15836"/>
        <dbReference type="Rhea" id="RHEA-COMP:15837"/>
        <dbReference type="ChEBI" id="CHEBI:15378"/>
        <dbReference type="ChEBI" id="CHEBI:57856"/>
        <dbReference type="ChEBI" id="CHEBI:59789"/>
        <dbReference type="ChEBI" id="CHEBI:74483"/>
        <dbReference type="ChEBI" id="CHEBI:82748"/>
    </reaction>
</comment>
<evidence type="ECO:0000259" key="13">
    <source>
        <dbReference type="PROSITE" id="PS51686"/>
    </source>
</evidence>
<evidence type="ECO:0000256" key="7">
    <source>
        <dbReference type="ARBA" id="ARBA00022946"/>
    </source>
</evidence>
<sequence>MTKTHRKAAISSEESFHRHYAGIWGEERWQNSLLPALQKATRYACMLNRYSSLEGGKQCVSSPDAELRPLELPLPQIESKHASDLAPNCFVKYTRATADPHTTVPSSEPFRAPEPAGEGLQTHWNLDAASLLVAHLLNVQQGDNVLDLCAAPGGKSIALSQNIWQHLHADDSPARRRAMQQRPLSVGTLHSNEADGPRQRRLAANLRGYLPKALFDSRNVTALRVDGTDSKAEYELRVKTAAGTVGYDKVLVDAPCSSERHIIQAHVKAKAGGTVADEMANWRPASSKRLAETQSRLLMAGLKAVRLGGTVMYATCSIEPTENDNVIEKMLLQVEKERKKGSKWSVKVGFNEGHGNEVLEACLIRDWAEKTKRGWIVLPDHSSGSNWGPLFFAVLTKTKPLSASCGPALVLYSRLNLCDDFPEYWPDNEVAHFVLEKVQAKLLVPRDCQMPTYFDHGSRSRSRSRGVGDGASPRRQEYLFALPSRHSCLSASLRLTYIISYHATVLPELGLPSFDADCKAGQKVSTSVTQRVHRVTPKLPCKAMAGQRLEFSAISTLYSFDGGETSQVQPQVNTHRRRACFLDLPAELRNNIYDHCLVERGAPKYHIAFVARRLYVACFGCHRVIHLQLCSQMLRTCKLVHNEAFPILYGNFRFAFRGSEVLEFQRLIPDAIAYVRDVTIFAATNKTDLKCGIVAAHAFTNLQSFSIDLLCARHFNTTPRVTKLKFLATLLRTSRTACHDDRLCISMEEYFEKAFCGGGHAGKSFDCLAEAVGQLKELLD</sequence>
<feature type="binding site" evidence="11">
    <location>
        <position position="253"/>
    </location>
    <ligand>
        <name>S-adenosyl-L-methionine</name>
        <dbReference type="ChEBI" id="CHEBI:59789"/>
    </ligand>
</feature>
<dbReference type="PROSITE" id="PS51686">
    <property type="entry name" value="SAM_MT_RSMB_NOP"/>
    <property type="match status" value="1"/>
</dbReference>
<dbReference type="PRINTS" id="PR02008">
    <property type="entry name" value="RCMTFAMILY"/>
</dbReference>
<evidence type="ECO:0000256" key="1">
    <source>
        <dbReference type="ARBA" id="ARBA00004173"/>
    </source>
</evidence>
<keyword evidence="8" id="KW-0496">Mitochondrion</keyword>
<protein>
    <recommendedName>
        <fullName evidence="9">NOL1/NOP2/Sun domain family member 4</fullName>
    </recommendedName>
</protein>
<keyword evidence="5 11" id="KW-0949">S-adenosyl-L-methionine</keyword>
<dbReference type="GO" id="GO:0005762">
    <property type="term" value="C:mitochondrial large ribosomal subunit"/>
    <property type="evidence" value="ECO:0007669"/>
    <property type="project" value="TreeGrafter"/>
</dbReference>
<evidence type="ECO:0000256" key="9">
    <source>
        <dbReference type="ARBA" id="ARBA00042050"/>
    </source>
</evidence>
<evidence type="ECO:0000256" key="4">
    <source>
        <dbReference type="ARBA" id="ARBA00022679"/>
    </source>
</evidence>
<comment type="subcellular location">
    <subcellularLocation>
        <location evidence="1">Mitochondrion</location>
    </subcellularLocation>
</comment>
<dbReference type="InterPro" id="IPR023267">
    <property type="entry name" value="RCMT"/>
</dbReference>
<evidence type="ECO:0000313" key="14">
    <source>
        <dbReference type="EMBL" id="KXT09644.1"/>
    </source>
</evidence>
<keyword evidence="6 11" id="KW-0694">RNA-binding</keyword>
<evidence type="ECO:0000256" key="8">
    <source>
        <dbReference type="ARBA" id="ARBA00023128"/>
    </source>
</evidence>
<evidence type="ECO:0000256" key="10">
    <source>
        <dbReference type="ARBA" id="ARBA00049302"/>
    </source>
</evidence>
<dbReference type="STRING" id="113226.A0A139I4L3"/>
<comment type="similarity">
    <text evidence="11">Belongs to the class I-like SAM-binding methyltransferase superfamily. RsmB/NOP family.</text>
</comment>
<evidence type="ECO:0000313" key="15">
    <source>
        <dbReference type="Proteomes" id="UP000073492"/>
    </source>
</evidence>
<feature type="domain" description="SAM-dependent MTase RsmB/NOP-type" evidence="13">
    <location>
        <begin position="55"/>
        <end position="398"/>
    </location>
</feature>
<feature type="region of interest" description="Disordered" evidence="12">
    <location>
        <begin position="173"/>
        <end position="198"/>
    </location>
</feature>
<feature type="binding site" evidence="11">
    <location>
        <begin position="149"/>
        <end position="155"/>
    </location>
    <ligand>
        <name>S-adenosyl-L-methionine</name>
        <dbReference type="ChEBI" id="CHEBI:59789"/>
    </ligand>
</feature>
<dbReference type="GO" id="GO:0008173">
    <property type="term" value="F:RNA methyltransferase activity"/>
    <property type="evidence" value="ECO:0007669"/>
    <property type="project" value="InterPro"/>
</dbReference>
<feature type="active site" description="Nucleophile" evidence="11">
    <location>
        <position position="316"/>
    </location>
</feature>
<dbReference type="AlphaFoldDB" id="A0A139I4L3"/>